<name>A0ABS9QXK2_9GAMM</name>
<keyword evidence="2" id="KW-1185">Reference proteome</keyword>
<dbReference type="EMBL" id="JACSDI010000011">
    <property type="protein sequence ID" value="MCG9965098.1"/>
    <property type="molecule type" value="Genomic_DNA"/>
</dbReference>
<reference evidence="1 2" key="1">
    <citation type="submission" date="2020-08" db="EMBL/GenBank/DDBJ databases">
        <title>Whole genome sequence of Shewanella sp strain PS-2.</title>
        <authorList>
            <person name="Das S.K."/>
        </authorList>
    </citation>
    <scope>NUCLEOTIDE SEQUENCE [LARGE SCALE GENOMIC DNA]</scope>
    <source>
        <strain evidence="1 2">PS-2</strain>
    </source>
</reference>
<dbReference type="Proteomes" id="UP000829384">
    <property type="component" value="Unassembled WGS sequence"/>
</dbReference>
<dbReference type="RefSeq" id="WP_240131625.1">
    <property type="nucleotide sequence ID" value="NZ_JACSDI010000011.1"/>
</dbReference>
<evidence type="ECO:0000313" key="1">
    <source>
        <dbReference type="EMBL" id="MCG9965098.1"/>
    </source>
</evidence>
<organism evidence="1 2">
    <name type="scientific">Shewanella cutis</name>
    <dbReference type="NCBI Taxonomy" id="2766780"/>
    <lineage>
        <taxon>Bacteria</taxon>
        <taxon>Pseudomonadati</taxon>
        <taxon>Pseudomonadota</taxon>
        <taxon>Gammaproteobacteria</taxon>
        <taxon>Alteromonadales</taxon>
        <taxon>Shewanellaceae</taxon>
        <taxon>Shewanella</taxon>
    </lineage>
</organism>
<protein>
    <submittedName>
        <fullName evidence="1">Uncharacterized protein</fullName>
    </submittedName>
</protein>
<gene>
    <name evidence="1" type="ORF">H9J30_14425</name>
</gene>
<evidence type="ECO:0000313" key="2">
    <source>
        <dbReference type="Proteomes" id="UP000829384"/>
    </source>
</evidence>
<sequence length="61" mass="6750">MTELHVGPVVQLRQHKTKLGVYRIGMIKIEIRESLASIQVLLGAELLASIMAYSLQKCVGD</sequence>
<proteinExistence type="predicted"/>
<accession>A0ABS9QXK2</accession>
<comment type="caution">
    <text evidence="1">The sequence shown here is derived from an EMBL/GenBank/DDBJ whole genome shotgun (WGS) entry which is preliminary data.</text>
</comment>